<dbReference type="EMBL" id="JACKVK010000008">
    <property type="protein sequence ID" value="MCV7421960.1"/>
    <property type="molecule type" value="Genomic_DNA"/>
</dbReference>
<dbReference type="InterPro" id="IPR050445">
    <property type="entry name" value="Bact_polysacc_biosynth/exp"/>
</dbReference>
<evidence type="ECO:0008006" key="4">
    <source>
        <dbReference type="Google" id="ProtNLM"/>
    </source>
</evidence>
<dbReference type="GO" id="GO:0004713">
    <property type="term" value="F:protein tyrosine kinase activity"/>
    <property type="evidence" value="ECO:0007669"/>
    <property type="project" value="TreeGrafter"/>
</dbReference>
<accession>A0A9X2Z133</accession>
<protein>
    <recommendedName>
        <fullName evidence="4">Capsular polysaccharide biosynthesis protein</fullName>
    </recommendedName>
</protein>
<feature type="transmembrane region" description="Helical" evidence="1">
    <location>
        <begin position="172"/>
        <end position="196"/>
    </location>
</feature>
<name>A0A9X2Z133_9MYCO</name>
<reference evidence="2" key="2">
    <citation type="journal article" date="2022" name="BMC Genomics">
        <title>Comparative genome analysis of mycobacteria focusing on tRNA and non-coding RNA.</title>
        <authorList>
            <person name="Behra P.R.K."/>
            <person name="Pettersson B.M.F."/>
            <person name="Ramesh M."/>
            <person name="Das S."/>
            <person name="Dasgupta S."/>
            <person name="Kirsebom L.A."/>
        </authorList>
    </citation>
    <scope>NUCLEOTIDE SEQUENCE</scope>
    <source>
        <strain evidence="2">DSM 44838</strain>
    </source>
</reference>
<reference evidence="2" key="1">
    <citation type="submission" date="2020-07" db="EMBL/GenBank/DDBJ databases">
        <authorList>
            <person name="Pettersson B.M.F."/>
            <person name="Behra P.R.K."/>
            <person name="Ramesh M."/>
            <person name="Das S."/>
            <person name="Dasgupta S."/>
            <person name="Kirsebom L.A."/>
        </authorList>
    </citation>
    <scope>NUCLEOTIDE SEQUENCE</scope>
    <source>
        <strain evidence="2">DSM 44838</strain>
    </source>
</reference>
<sequence>MGLLARRYWLVFLFALMIGTGSGVASALLTTPVYVATARVVPVLAEGSSTPGDTRPSGGLAAGSFVDSRILEYASFATTQSFLQRVVDTNRLPVTADELRRDLTITSPKQSAILNITVKCGSAVLAADMANATATVLTEVIPEREVLLPMRATVAETAIVPRAPAEPQMRRIVLQSGLLGLIAGGLGAIGLANIGVPKTARLVR</sequence>
<evidence type="ECO:0000313" key="3">
    <source>
        <dbReference type="Proteomes" id="UP001141629"/>
    </source>
</evidence>
<evidence type="ECO:0000313" key="2">
    <source>
        <dbReference type="EMBL" id="MCV7421960.1"/>
    </source>
</evidence>
<proteinExistence type="predicted"/>
<keyword evidence="1" id="KW-0472">Membrane</keyword>
<dbReference type="RefSeq" id="WP_263996706.1">
    <property type="nucleotide sequence ID" value="NZ_JACKVK010000008.1"/>
</dbReference>
<dbReference type="PANTHER" id="PTHR32309:SF13">
    <property type="entry name" value="FERRIC ENTEROBACTIN TRANSPORT PROTEIN FEPE"/>
    <property type="match status" value="1"/>
</dbReference>
<evidence type="ECO:0000256" key="1">
    <source>
        <dbReference type="SAM" id="Phobius"/>
    </source>
</evidence>
<keyword evidence="1" id="KW-1133">Transmembrane helix</keyword>
<keyword evidence="3" id="KW-1185">Reference proteome</keyword>
<dbReference type="PANTHER" id="PTHR32309">
    <property type="entry name" value="TYROSINE-PROTEIN KINASE"/>
    <property type="match status" value="1"/>
</dbReference>
<dbReference type="GO" id="GO:0005886">
    <property type="term" value="C:plasma membrane"/>
    <property type="evidence" value="ECO:0007669"/>
    <property type="project" value="TreeGrafter"/>
</dbReference>
<dbReference type="Proteomes" id="UP001141629">
    <property type="component" value="Unassembled WGS sequence"/>
</dbReference>
<gene>
    <name evidence="2" type="ORF">H7K45_15530</name>
</gene>
<keyword evidence="1" id="KW-0812">Transmembrane</keyword>
<organism evidence="2 3">
    <name type="scientific">Mycobacterium yunnanensis</name>
    <dbReference type="NCBI Taxonomy" id="368477"/>
    <lineage>
        <taxon>Bacteria</taxon>
        <taxon>Bacillati</taxon>
        <taxon>Actinomycetota</taxon>
        <taxon>Actinomycetes</taxon>
        <taxon>Mycobacteriales</taxon>
        <taxon>Mycobacteriaceae</taxon>
        <taxon>Mycobacterium</taxon>
    </lineage>
</organism>
<dbReference type="AlphaFoldDB" id="A0A9X2Z133"/>
<comment type="caution">
    <text evidence="2">The sequence shown here is derived from an EMBL/GenBank/DDBJ whole genome shotgun (WGS) entry which is preliminary data.</text>
</comment>